<dbReference type="AlphaFoldDB" id="D1NWK3"/>
<proteinExistence type="predicted"/>
<evidence type="ECO:0000313" key="1">
    <source>
        <dbReference type="EMBL" id="EFA22489.1"/>
    </source>
</evidence>
<comment type="caution">
    <text evidence="1">The sequence shown here is derived from an EMBL/GenBank/DDBJ whole genome shotgun (WGS) entry which is preliminary data.</text>
</comment>
<protein>
    <submittedName>
        <fullName evidence="1">Uncharacterized protein</fullName>
    </submittedName>
</protein>
<reference evidence="1 2" key="1">
    <citation type="submission" date="2009-11" db="EMBL/GenBank/DDBJ databases">
        <authorList>
            <person name="Weinstock G."/>
            <person name="Sodergren E."/>
            <person name="Clifton S."/>
            <person name="Fulton L."/>
            <person name="Fulton B."/>
            <person name="Courtney L."/>
            <person name="Fronick C."/>
            <person name="Harrison M."/>
            <person name="Strong C."/>
            <person name="Farmer C."/>
            <person name="Delahaunty K."/>
            <person name="Markovic C."/>
            <person name="Hall O."/>
            <person name="Minx P."/>
            <person name="Tomlinson C."/>
            <person name="Mitreva M."/>
            <person name="Nelson J."/>
            <person name="Hou S."/>
            <person name="Wollam A."/>
            <person name="Pepin K.H."/>
            <person name="Johnson M."/>
            <person name="Bhonagiri V."/>
            <person name="Nash W.E."/>
            <person name="Warren W."/>
            <person name="Chinwalla A."/>
            <person name="Mardis E.R."/>
            <person name="Wilson R.K."/>
        </authorList>
    </citation>
    <scope>NUCLEOTIDE SEQUENCE [LARGE SCALE GENOMIC DNA]</scope>
    <source>
        <strain evidence="1 2">DSM 20093</strain>
    </source>
</reference>
<sequence length="45" mass="5060">MDSGIICIFADQVGKRRCRFASCFVVLLTSVVRGDAVFRPDMEFC</sequence>
<name>D1NWK3_9BIFI</name>
<evidence type="ECO:0000313" key="2">
    <source>
        <dbReference type="Proteomes" id="UP000003656"/>
    </source>
</evidence>
<organism evidence="1 2">
    <name type="scientific">Bifidobacterium gallicum DSM 20093 = LMG 11596</name>
    <dbReference type="NCBI Taxonomy" id="561180"/>
    <lineage>
        <taxon>Bacteria</taxon>
        <taxon>Bacillati</taxon>
        <taxon>Actinomycetota</taxon>
        <taxon>Actinomycetes</taxon>
        <taxon>Bifidobacteriales</taxon>
        <taxon>Bifidobacteriaceae</taxon>
        <taxon>Bifidobacterium</taxon>
    </lineage>
</organism>
<dbReference type="Proteomes" id="UP000003656">
    <property type="component" value="Unassembled WGS sequence"/>
</dbReference>
<accession>D1NWK3</accession>
<gene>
    <name evidence="1" type="ORF">BIFGAL_04257</name>
</gene>
<dbReference type="EMBL" id="ABXB03000004">
    <property type="protein sequence ID" value="EFA22489.1"/>
    <property type="molecule type" value="Genomic_DNA"/>
</dbReference>